<dbReference type="InterPro" id="IPR005225">
    <property type="entry name" value="Small_GTP-bd"/>
</dbReference>
<dbReference type="InterPro" id="IPR006689">
    <property type="entry name" value="Small_GTPase_ARF/SAR"/>
</dbReference>
<feature type="binding site" evidence="4">
    <location>
        <position position="85"/>
    </location>
    <ligand>
        <name>Mg(2+)</name>
        <dbReference type="ChEBI" id="CHEBI:18420"/>
    </ligand>
</feature>
<evidence type="ECO:0000313" key="7">
    <source>
        <dbReference type="Proteomes" id="UP000597762"/>
    </source>
</evidence>
<dbReference type="PANTHER" id="PTHR46090:SF2">
    <property type="entry name" value="ADP-RIBOSYLATION FACTOR-LIKE PROTEIN 13B"/>
    <property type="match status" value="1"/>
</dbReference>
<dbReference type="SUPFAM" id="SSF52540">
    <property type="entry name" value="P-loop containing nucleoside triphosphate hydrolases"/>
    <property type="match status" value="1"/>
</dbReference>
<sequence length="538" mass="60695">MARSRFIGGNCLLFFLFLFIFHRKFGIKTKLLRGFNLLECTDRFIQKCRIKRKLTFAILGLDDAGKTTTAKGLSGEIDHADTSATIGFDKDEIKLGKYEITLFDLGGGKKIRDIWKNYLAEVHGIIFVVDSSMNNRMEETKQVLGRLLEHPSMTGKPLLLLANKQDQVGALDELDICEVLTLEALVNKNRCPCRVESCSASSGTGKKMDPNIVNGIMWLCNLIDQNYDMFTDRIDKEMKDLRIQKDKEAAERKERVRQIREERERQRIASGQAAEDEKIKEDEDLKNGNGNPFKQLNSDYFSKKETVIEEVPSNLPAVEMMPSSSSSHFYSSPIRDTDQLLPANTNQNNSAGFSSKSKINIVSPQQDNLLPPKDSDSKGFVQQLNRPLPALLENNSPNNKPLLPMIEDPSQMSMKKNSFLKKNFLQPLDTIDGAAETNKVKKKKKKLKKNNVAPISNEIDPKINCSESTLKNITHLSFVTQPISSNSIATPKISEQTSSNDMTDSSPFSKKWNLVEELPYMEKLILEDDDDDDDDIVT</sequence>
<dbReference type="GO" id="GO:0097500">
    <property type="term" value="P:receptor localization to non-motile cilium"/>
    <property type="evidence" value="ECO:0007669"/>
    <property type="project" value="TreeGrafter"/>
</dbReference>
<dbReference type="PRINTS" id="PR00328">
    <property type="entry name" value="SAR1GTPBP"/>
</dbReference>
<dbReference type="EMBL" id="CAHIKZ030000439">
    <property type="protein sequence ID" value="CAE1174588.1"/>
    <property type="molecule type" value="Genomic_DNA"/>
</dbReference>
<feature type="region of interest" description="Disordered" evidence="5">
    <location>
        <begin position="318"/>
        <end position="356"/>
    </location>
</feature>
<dbReference type="SMART" id="SM00178">
    <property type="entry name" value="SAR"/>
    <property type="match status" value="1"/>
</dbReference>
<dbReference type="FunFam" id="3.40.50.300:FF:000415">
    <property type="entry name" value="ADP-ribosylation factor-like GTPase 13B"/>
    <property type="match status" value="1"/>
</dbReference>
<keyword evidence="7" id="KW-1185">Reference proteome</keyword>
<dbReference type="AlphaFoldDB" id="A0A812B995"/>
<protein>
    <submittedName>
        <fullName evidence="6">ARL13B</fullName>
    </submittedName>
</protein>
<evidence type="ECO:0000256" key="2">
    <source>
        <dbReference type="ARBA" id="ARBA00023134"/>
    </source>
</evidence>
<feature type="binding site" evidence="3">
    <location>
        <position position="107"/>
    </location>
    <ligand>
        <name>GTP</name>
        <dbReference type="ChEBI" id="CHEBI:37565"/>
    </ligand>
</feature>
<organism evidence="6 7">
    <name type="scientific">Acanthosepion pharaonis</name>
    <name type="common">Pharaoh cuttlefish</name>
    <name type="synonym">Sepia pharaonis</name>
    <dbReference type="NCBI Taxonomy" id="158019"/>
    <lineage>
        <taxon>Eukaryota</taxon>
        <taxon>Metazoa</taxon>
        <taxon>Spiralia</taxon>
        <taxon>Lophotrochozoa</taxon>
        <taxon>Mollusca</taxon>
        <taxon>Cephalopoda</taxon>
        <taxon>Coleoidea</taxon>
        <taxon>Decapodiformes</taxon>
        <taxon>Sepiida</taxon>
        <taxon>Sepiina</taxon>
        <taxon>Sepiidae</taxon>
        <taxon>Acanthosepion</taxon>
    </lineage>
</organism>
<dbReference type="PROSITE" id="PS51417">
    <property type="entry name" value="ARF"/>
    <property type="match status" value="1"/>
</dbReference>
<dbReference type="GO" id="GO:0005525">
    <property type="term" value="F:GTP binding"/>
    <property type="evidence" value="ECO:0007669"/>
    <property type="project" value="UniProtKB-KW"/>
</dbReference>
<dbReference type="PANTHER" id="PTHR46090">
    <property type="entry name" value="ADP-RIBOSYLATION FACTOR-LIKE PROTEIN 13B"/>
    <property type="match status" value="1"/>
</dbReference>
<comment type="caution">
    <text evidence="6">The sequence shown here is derived from an EMBL/GenBank/DDBJ whole genome shotgun (WGS) entry which is preliminary data.</text>
</comment>
<feature type="compositionally biased region" description="Low complexity" evidence="5">
    <location>
        <begin position="323"/>
        <end position="332"/>
    </location>
</feature>
<dbReference type="OrthoDB" id="14717at2759"/>
<evidence type="ECO:0000256" key="5">
    <source>
        <dbReference type="SAM" id="MobiDB-lite"/>
    </source>
</evidence>
<dbReference type="GO" id="GO:0003924">
    <property type="term" value="F:GTPase activity"/>
    <property type="evidence" value="ECO:0007669"/>
    <property type="project" value="InterPro"/>
</dbReference>
<keyword evidence="4" id="KW-0479">Metal-binding</keyword>
<accession>A0A812B995</accession>
<name>A0A812B995_ACAPH</name>
<feature type="compositionally biased region" description="Polar residues" evidence="5">
    <location>
        <begin position="342"/>
        <end position="356"/>
    </location>
</feature>
<dbReference type="Gene3D" id="3.40.50.300">
    <property type="entry name" value="P-loop containing nucleotide triphosphate hydrolases"/>
    <property type="match status" value="1"/>
</dbReference>
<dbReference type="GO" id="GO:0060170">
    <property type="term" value="C:ciliary membrane"/>
    <property type="evidence" value="ECO:0007669"/>
    <property type="project" value="TreeGrafter"/>
</dbReference>
<feature type="binding site" evidence="3">
    <location>
        <begin position="163"/>
        <end position="166"/>
    </location>
    <ligand>
        <name>GTP</name>
        <dbReference type="ChEBI" id="CHEBI:37565"/>
    </ligand>
</feature>
<feature type="region of interest" description="Disordered" evidence="5">
    <location>
        <begin position="261"/>
        <end position="297"/>
    </location>
</feature>
<feature type="compositionally biased region" description="Polar residues" evidence="5">
    <location>
        <begin position="288"/>
        <end position="297"/>
    </location>
</feature>
<keyword evidence="2 3" id="KW-0342">GTP-binding</keyword>
<dbReference type="GO" id="GO:0046872">
    <property type="term" value="F:metal ion binding"/>
    <property type="evidence" value="ECO:0007669"/>
    <property type="project" value="UniProtKB-KW"/>
</dbReference>
<feature type="compositionally biased region" description="Basic and acidic residues" evidence="5">
    <location>
        <begin position="275"/>
        <end position="286"/>
    </location>
</feature>
<keyword evidence="4" id="KW-0460">Magnesium</keyword>
<evidence type="ECO:0000256" key="4">
    <source>
        <dbReference type="PIRSR" id="PIRSR606689-2"/>
    </source>
</evidence>
<evidence type="ECO:0000256" key="1">
    <source>
        <dbReference type="ARBA" id="ARBA00022741"/>
    </source>
</evidence>
<dbReference type="Pfam" id="PF00025">
    <property type="entry name" value="Arf"/>
    <property type="match status" value="1"/>
</dbReference>
<dbReference type="NCBIfam" id="TIGR00231">
    <property type="entry name" value="small_GTP"/>
    <property type="match status" value="1"/>
</dbReference>
<feature type="binding site" evidence="4">
    <location>
        <position position="67"/>
    </location>
    <ligand>
        <name>Mg(2+)</name>
        <dbReference type="ChEBI" id="CHEBI:18420"/>
    </ligand>
</feature>
<dbReference type="GO" id="GO:1905515">
    <property type="term" value="P:non-motile cilium assembly"/>
    <property type="evidence" value="ECO:0007669"/>
    <property type="project" value="TreeGrafter"/>
</dbReference>
<dbReference type="Proteomes" id="UP000597762">
    <property type="component" value="Unassembled WGS sequence"/>
</dbReference>
<keyword evidence="1 3" id="KW-0547">Nucleotide-binding</keyword>
<reference evidence="6" key="1">
    <citation type="submission" date="2021-01" db="EMBL/GenBank/DDBJ databases">
        <authorList>
            <person name="Li R."/>
            <person name="Bekaert M."/>
        </authorList>
    </citation>
    <scope>NUCLEOTIDE SEQUENCE</scope>
    <source>
        <strain evidence="6">Farmed</strain>
    </source>
</reference>
<proteinExistence type="predicted"/>
<gene>
    <name evidence="6" type="ORF">SPHA_13165</name>
</gene>
<dbReference type="InterPro" id="IPR027417">
    <property type="entry name" value="P-loop_NTPase"/>
</dbReference>
<dbReference type="InterPro" id="IPR051995">
    <property type="entry name" value="Ciliary_GTPase"/>
</dbReference>
<evidence type="ECO:0000313" key="6">
    <source>
        <dbReference type="EMBL" id="CAE1174588.1"/>
    </source>
</evidence>
<dbReference type="GO" id="GO:0097730">
    <property type="term" value="C:non-motile cilium"/>
    <property type="evidence" value="ECO:0007669"/>
    <property type="project" value="TreeGrafter"/>
</dbReference>
<evidence type="ECO:0000256" key="3">
    <source>
        <dbReference type="PIRSR" id="PIRSR606689-1"/>
    </source>
</evidence>
<feature type="binding site" evidence="3">
    <location>
        <begin position="60"/>
        <end position="67"/>
    </location>
    <ligand>
        <name>GTP</name>
        <dbReference type="ChEBI" id="CHEBI:37565"/>
    </ligand>
</feature>
<dbReference type="SMART" id="SM00177">
    <property type="entry name" value="ARF"/>
    <property type="match status" value="1"/>
</dbReference>